<protein>
    <submittedName>
        <fullName evidence="1">Uncharacterized protein</fullName>
    </submittedName>
</protein>
<evidence type="ECO:0000313" key="2">
    <source>
        <dbReference type="Proteomes" id="UP000249146"/>
    </source>
</evidence>
<proteinExistence type="predicted"/>
<evidence type="ECO:0000313" key="1">
    <source>
        <dbReference type="EMBL" id="RAL69810.1"/>
    </source>
</evidence>
<organism evidence="1 2">
    <name type="scientific">Dehalococcoides mccartyi</name>
    <dbReference type="NCBI Taxonomy" id="61435"/>
    <lineage>
        <taxon>Bacteria</taxon>
        <taxon>Bacillati</taxon>
        <taxon>Chloroflexota</taxon>
        <taxon>Dehalococcoidia</taxon>
        <taxon>Dehalococcoidales</taxon>
        <taxon>Dehalococcoidaceae</taxon>
        <taxon>Dehalococcoides</taxon>
    </lineage>
</organism>
<name>A0A328EMF4_9CHLR</name>
<reference evidence="1 2" key="1">
    <citation type="submission" date="2018-05" db="EMBL/GenBank/DDBJ databases">
        <title>Draft genome sequences of Dehalococcoides mccartyi strains RC and KS.</title>
        <authorList>
            <person name="Higgins S.A."/>
            <person name="Padilla-Crespo E."/>
            <person name="Loeffler F.E."/>
        </authorList>
    </citation>
    <scope>NUCLEOTIDE SEQUENCE [LARGE SCALE GENOMIC DNA]</scope>
    <source>
        <strain evidence="1 2">RC</strain>
    </source>
</reference>
<dbReference type="AlphaFoldDB" id="A0A328EMF4"/>
<comment type="caution">
    <text evidence="1">The sequence shown here is derived from an EMBL/GenBank/DDBJ whole genome shotgun (WGS) entry which is preliminary data.</text>
</comment>
<dbReference type="EMBL" id="QGLC01000009">
    <property type="protein sequence ID" value="RAL69810.1"/>
    <property type="molecule type" value="Genomic_DNA"/>
</dbReference>
<accession>A0A328EMF4</accession>
<dbReference type="Proteomes" id="UP000249146">
    <property type="component" value="Unassembled WGS sequence"/>
</dbReference>
<sequence length="94" mass="11081">MSTVWASITWRGGTFQDQKRGYFRWKLSWGGPADEFRFYTDENLDAVDIEYWFLDWYDGASQSLSREDYSLLDEIFQNLKDLGLVKTEAKSFGN</sequence>
<gene>
    <name evidence="1" type="ORF">C1G87_0918</name>
</gene>